<evidence type="ECO:0000256" key="6">
    <source>
        <dbReference type="ARBA" id="ARBA00022777"/>
    </source>
</evidence>
<dbReference type="Gene3D" id="3.40.50.10330">
    <property type="entry name" value="Probable inorganic polyphosphate/atp-NAD kinase, domain 1"/>
    <property type="match status" value="1"/>
</dbReference>
<proteinExistence type="predicted"/>
<feature type="domain" description="DAGKc" evidence="12">
    <location>
        <begin position="1"/>
        <end position="127"/>
    </location>
</feature>
<keyword evidence="9" id="KW-0443">Lipid metabolism</keyword>
<comment type="cofactor">
    <cofactor evidence="1">
        <name>Mg(2+)</name>
        <dbReference type="ChEBI" id="CHEBI:18420"/>
    </cofactor>
</comment>
<evidence type="ECO:0000256" key="2">
    <source>
        <dbReference type="ARBA" id="ARBA00022516"/>
    </source>
</evidence>
<keyword evidence="2" id="KW-0444">Lipid biosynthesis</keyword>
<dbReference type="PROSITE" id="PS50146">
    <property type="entry name" value="DAGK"/>
    <property type="match status" value="1"/>
</dbReference>
<dbReference type="GO" id="GO:0008654">
    <property type="term" value="P:phospholipid biosynthetic process"/>
    <property type="evidence" value="ECO:0007669"/>
    <property type="project" value="UniProtKB-KW"/>
</dbReference>
<dbReference type="Pfam" id="PF19279">
    <property type="entry name" value="YegS_C"/>
    <property type="match status" value="1"/>
</dbReference>
<keyword evidence="11" id="KW-1208">Phospholipid metabolism</keyword>
<dbReference type="EMBL" id="DRLD01000016">
    <property type="protein sequence ID" value="HED09136.1"/>
    <property type="molecule type" value="Genomic_DNA"/>
</dbReference>
<keyword evidence="3" id="KW-0808">Transferase</keyword>
<reference evidence="13" key="1">
    <citation type="journal article" date="2020" name="mSystems">
        <title>Genome- and Community-Level Interaction Insights into Carbon Utilization and Element Cycling Functions of Hydrothermarchaeota in Hydrothermal Sediment.</title>
        <authorList>
            <person name="Zhou Z."/>
            <person name="Liu Y."/>
            <person name="Xu W."/>
            <person name="Pan J."/>
            <person name="Luo Z.H."/>
            <person name="Li M."/>
        </authorList>
    </citation>
    <scope>NUCLEOTIDE SEQUENCE [LARGE SCALE GENOMIC DNA]</scope>
    <source>
        <strain evidence="13">HyVt-456</strain>
    </source>
</reference>
<evidence type="ECO:0000256" key="5">
    <source>
        <dbReference type="ARBA" id="ARBA00022741"/>
    </source>
</evidence>
<protein>
    <submittedName>
        <fullName evidence="13">Diacylglycerol kinase family lipid kinase</fullName>
    </submittedName>
</protein>
<evidence type="ECO:0000256" key="8">
    <source>
        <dbReference type="ARBA" id="ARBA00022842"/>
    </source>
</evidence>
<accession>A0A7V1PTT2</accession>
<dbReference type="GO" id="GO:0005886">
    <property type="term" value="C:plasma membrane"/>
    <property type="evidence" value="ECO:0007669"/>
    <property type="project" value="TreeGrafter"/>
</dbReference>
<dbReference type="SMART" id="SM00046">
    <property type="entry name" value="DAGKc"/>
    <property type="match status" value="1"/>
</dbReference>
<evidence type="ECO:0000256" key="4">
    <source>
        <dbReference type="ARBA" id="ARBA00022723"/>
    </source>
</evidence>
<dbReference type="InterPro" id="IPR017438">
    <property type="entry name" value="ATP-NAD_kinase_N"/>
</dbReference>
<keyword evidence="5" id="KW-0547">Nucleotide-binding</keyword>
<evidence type="ECO:0000256" key="11">
    <source>
        <dbReference type="ARBA" id="ARBA00023264"/>
    </source>
</evidence>
<gene>
    <name evidence="13" type="ORF">ENJ10_00470</name>
</gene>
<evidence type="ECO:0000256" key="9">
    <source>
        <dbReference type="ARBA" id="ARBA00023098"/>
    </source>
</evidence>
<evidence type="ECO:0000256" key="10">
    <source>
        <dbReference type="ARBA" id="ARBA00023209"/>
    </source>
</evidence>
<dbReference type="InterPro" id="IPR005218">
    <property type="entry name" value="Diacylglycerol/lipid_kinase"/>
</dbReference>
<dbReference type="InterPro" id="IPR045540">
    <property type="entry name" value="YegS/DAGK_C"/>
</dbReference>
<dbReference type="GO" id="GO:0005524">
    <property type="term" value="F:ATP binding"/>
    <property type="evidence" value="ECO:0007669"/>
    <property type="project" value="UniProtKB-KW"/>
</dbReference>
<evidence type="ECO:0000256" key="1">
    <source>
        <dbReference type="ARBA" id="ARBA00001946"/>
    </source>
</evidence>
<dbReference type="InterPro" id="IPR001206">
    <property type="entry name" value="Diacylglycerol_kinase_cat_dom"/>
</dbReference>
<keyword evidence="7" id="KW-0067">ATP-binding</keyword>
<dbReference type="Gene3D" id="2.60.200.40">
    <property type="match status" value="1"/>
</dbReference>
<keyword evidence="4" id="KW-0479">Metal-binding</keyword>
<dbReference type="AlphaFoldDB" id="A0A7V1PTT2"/>
<dbReference type="PANTHER" id="PTHR12358">
    <property type="entry name" value="SPHINGOSINE KINASE"/>
    <property type="match status" value="1"/>
</dbReference>
<evidence type="ECO:0000256" key="7">
    <source>
        <dbReference type="ARBA" id="ARBA00022840"/>
    </source>
</evidence>
<dbReference type="GO" id="GO:0046872">
    <property type="term" value="F:metal ion binding"/>
    <property type="evidence" value="ECO:0007669"/>
    <property type="project" value="UniProtKB-KW"/>
</dbReference>
<keyword evidence="10" id="KW-0594">Phospholipid biosynthesis</keyword>
<sequence length="291" mass="31663">MSVCFILNPVAGRGKALGLEKTLMERAAVKFPGALFLRTESRGHAIRLAREQSTKHDTVIAVGGDGTIHEVVNGLMGGKAALGVVPVGTGNDLVNALNIPFEIDAALELISQNKPRPIDVGQVNERYFINGLGVGFDAWVVKKSFSIKKLRGNLVYLYAVLATLKSYSHSVLNVDIDGEKKQRRLFMLTVGNGPSLGGGFRLTPEARLNDNRFDICMIHQMPTMAVLRNLLRVYSGSHVKDPRVEMSRGQSLAISSDQPFAAHADGEELGYDLTVLNITIHSGALNVHCRY</sequence>
<dbReference type="InterPro" id="IPR050187">
    <property type="entry name" value="Lipid_Phosphate_FormReg"/>
</dbReference>
<dbReference type="Pfam" id="PF00781">
    <property type="entry name" value="DAGK_cat"/>
    <property type="match status" value="1"/>
</dbReference>
<evidence type="ECO:0000256" key="3">
    <source>
        <dbReference type="ARBA" id="ARBA00022679"/>
    </source>
</evidence>
<comment type="caution">
    <text evidence="13">The sequence shown here is derived from an EMBL/GenBank/DDBJ whole genome shotgun (WGS) entry which is preliminary data.</text>
</comment>
<keyword evidence="6 13" id="KW-0418">Kinase</keyword>
<dbReference type="NCBIfam" id="TIGR00147">
    <property type="entry name" value="YegS/Rv2252/BmrU family lipid kinase"/>
    <property type="match status" value="1"/>
</dbReference>
<name>A0A7V1PTT2_CALAY</name>
<dbReference type="InterPro" id="IPR016064">
    <property type="entry name" value="NAD/diacylglycerol_kinase_sf"/>
</dbReference>
<organism evidence="13">
    <name type="scientific">Caldithrix abyssi</name>
    <dbReference type="NCBI Taxonomy" id="187145"/>
    <lineage>
        <taxon>Bacteria</taxon>
        <taxon>Pseudomonadati</taxon>
        <taxon>Calditrichota</taxon>
        <taxon>Calditrichia</taxon>
        <taxon>Calditrichales</taxon>
        <taxon>Calditrichaceae</taxon>
        <taxon>Caldithrix</taxon>
    </lineage>
</organism>
<dbReference type="PANTHER" id="PTHR12358:SF106">
    <property type="entry name" value="LIPID KINASE YEGS"/>
    <property type="match status" value="1"/>
</dbReference>
<dbReference type="Proteomes" id="UP000886005">
    <property type="component" value="Unassembled WGS sequence"/>
</dbReference>
<dbReference type="GO" id="GO:0004143">
    <property type="term" value="F:ATP-dependent diacylglycerol kinase activity"/>
    <property type="evidence" value="ECO:0007669"/>
    <property type="project" value="TreeGrafter"/>
</dbReference>
<evidence type="ECO:0000313" key="13">
    <source>
        <dbReference type="EMBL" id="HED09136.1"/>
    </source>
</evidence>
<evidence type="ECO:0000259" key="12">
    <source>
        <dbReference type="PROSITE" id="PS50146"/>
    </source>
</evidence>
<dbReference type="SUPFAM" id="SSF111331">
    <property type="entry name" value="NAD kinase/diacylglycerol kinase-like"/>
    <property type="match status" value="1"/>
</dbReference>
<keyword evidence="8" id="KW-0460">Magnesium</keyword>